<feature type="compositionally biased region" description="Pro residues" evidence="1">
    <location>
        <begin position="141"/>
        <end position="171"/>
    </location>
</feature>
<keyword evidence="3" id="KW-1185">Reference proteome</keyword>
<evidence type="ECO:0000256" key="1">
    <source>
        <dbReference type="SAM" id="MobiDB-lite"/>
    </source>
</evidence>
<feature type="region of interest" description="Disordered" evidence="1">
    <location>
        <begin position="141"/>
        <end position="227"/>
    </location>
</feature>
<dbReference type="GeneID" id="9622831"/>
<proteinExistence type="predicted"/>
<evidence type="ECO:0008006" key="4">
    <source>
        <dbReference type="Google" id="ProtNLM"/>
    </source>
</evidence>
<protein>
    <recommendedName>
        <fullName evidence="4">Pherophorin domain-containing protein</fullName>
    </recommendedName>
</protein>
<dbReference type="PRINTS" id="PR01217">
    <property type="entry name" value="PRICHEXTENSN"/>
</dbReference>
<sequence>MSKPRRVRLGQQLLPAFAPLVLLGLSYAVNFVGLDVGTYTYSVQDTKGFIAVRADSLNPDPTRLAFRDSSKAWLAGLAKLPIGTNTRNGSDLRSANCPNGSVVAGFVTTEGRANSAPNQYGITKLDVYCIASNGSAAITKFPPPPPPLLSPAMPPPPPPPPPPPSPAPPPPKKPKPSPRPRSTPPSPVSSQPPLRLPPLLSRSPPSRMLSPPPRHKPSPSPALTGPRTAFTAAAPAFTASVDVGTWSDGLVWRDDEAKSAFPWAWVVGGWRAICANGQNQMIERSVLVIIFQSLLLPATPHFARIVEKRRFGVDVGARENTLSGVFVFPRHHVLRVNISQSHHQPPFTALWPTRMHQEF</sequence>
<evidence type="ECO:0000313" key="3">
    <source>
        <dbReference type="Proteomes" id="UP000001058"/>
    </source>
</evidence>
<dbReference type="InParanoid" id="D8UEL1"/>
<dbReference type="AlphaFoldDB" id="D8UEL1"/>
<evidence type="ECO:0000313" key="2">
    <source>
        <dbReference type="EMBL" id="EFJ41902.1"/>
    </source>
</evidence>
<dbReference type="RefSeq" id="XP_002957100.1">
    <property type="nucleotide sequence ID" value="XM_002957054.1"/>
</dbReference>
<dbReference type="EMBL" id="GL378389">
    <property type="protein sequence ID" value="EFJ41902.1"/>
    <property type="molecule type" value="Genomic_DNA"/>
</dbReference>
<feature type="compositionally biased region" description="Low complexity" evidence="1">
    <location>
        <begin position="188"/>
        <end position="209"/>
    </location>
</feature>
<organism evidence="3">
    <name type="scientific">Volvox carteri f. nagariensis</name>
    <dbReference type="NCBI Taxonomy" id="3068"/>
    <lineage>
        <taxon>Eukaryota</taxon>
        <taxon>Viridiplantae</taxon>
        <taxon>Chlorophyta</taxon>
        <taxon>core chlorophytes</taxon>
        <taxon>Chlorophyceae</taxon>
        <taxon>CS clade</taxon>
        <taxon>Chlamydomonadales</taxon>
        <taxon>Volvocaceae</taxon>
        <taxon>Volvox</taxon>
    </lineage>
</organism>
<gene>
    <name evidence="2" type="ORF">VOLCADRAFT_98155</name>
</gene>
<name>D8UEL1_VOLCA</name>
<dbReference type="Proteomes" id="UP000001058">
    <property type="component" value="Unassembled WGS sequence"/>
</dbReference>
<dbReference type="OrthoDB" id="545622at2759"/>
<reference evidence="2 3" key="1">
    <citation type="journal article" date="2010" name="Science">
        <title>Genomic analysis of organismal complexity in the multicellular green alga Volvox carteri.</title>
        <authorList>
            <person name="Prochnik S.E."/>
            <person name="Umen J."/>
            <person name="Nedelcu A.M."/>
            <person name="Hallmann A."/>
            <person name="Miller S.M."/>
            <person name="Nishii I."/>
            <person name="Ferris P."/>
            <person name="Kuo A."/>
            <person name="Mitros T."/>
            <person name="Fritz-Laylin L.K."/>
            <person name="Hellsten U."/>
            <person name="Chapman J."/>
            <person name="Simakov O."/>
            <person name="Rensing S.A."/>
            <person name="Terry A."/>
            <person name="Pangilinan J."/>
            <person name="Kapitonov V."/>
            <person name="Jurka J."/>
            <person name="Salamov A."/>
            <person name="Shapiro H."/>
            <person name="Schmutz J."/>
            <person name="Grimwood J."/>
            <person name="Lindquist E."/>
            <person name="Lucas S."/>
            <person name="Grigoriev I.V."/>
            <person name="Schmitt R."/>
            <person name="Kirk D."/>
            <person name="Rokhsar D.S."/>
        </authorList>
    </citation>
    <scope>NUCLEOTIDE SEQUENCE [LARGE SCALE GENOMIC DNA]</scope>
    <source>
        <strain evidence="3">f. Nagariensis / Eve</strain>
    </source>
</reference>
<accession>D8UEL1</accession>
<dbReference type="KEGG" id="vcn:VOLCADRAFT_98155"/>